<evidence type="ECO:0000313" key="3">
    <source>
        <dbReference type="Proteomes" id="UP001166286"/>
    </source>
</evidence>
<sequence length="88" mass="9829">MGPSYPPYVPSPSFALRLVYPWRPVEPRVRGILPLPAARDSFNLDIYPIAFSRRIPTSRSREISISKTSLSEPTPSSLLLATQPFSKS</sequence>
<dbReference type="AlphaFoldDB" id="A0AA39R9G4"/>
<comment type="caution">
    <text evidence="2">The sequence shown here is derived from an EMBL/GenBank/DDBJ whole genome shotgun (WGS) entry which is preliminary data.</text>
</comment>
<proteinExistence type="predicted"/>
<dbReference type="Proteomes" id="UP001166286">
    <property type="component" value="Unassembled WGS sequence"/>
</dbReference>
<organism evidence="2 3">
    <name type="scientific">Cladonia borealis</name>
    <dbReference type="NCBI Taxonomy" id="184061"/>
    <lineage>
        <taxon>Eukaryota</taxon>
        <taxon>Fungi</taxon>
        <taxon>Dikarya</taxon>
        <taxon>Ascomycota</taxon>
        <taxon>Pezizomycotina</taxon>
        <taxon>Lecanoromycetes</taxon>
        <taxon>OSLEUM clade</taxon>
        <taxon>Lecanoromycetidae</taxon>
        <taxon>Lecanorales</taxon>
        <taxon>Lecanorineae</taxon>
        <taxon>Cladoniaceae</taxon>
        <taxon>Cladonia</taxon>
    </lineage>
</organism>
<feature type="region of interest" description="Disordered" evidence="1">
    <location>
        <begin position="65"/>
        <end position="88"/>
    </location>
</feature>
<accession>A0AA39R9G4</accession>
<gene>
    <name evidence="2" type="ORF">JMJ35_000448</name>
</gene>
<dbReference type="EMBL" id="JAFEKC020000001">
    <property type="protein sequence ID" value="KAK0517293.1"/>
    <property type="molecule type" value="Genomic_DNA"/>
</dbReference>
<name>A0AA39R9G4_9LECA</name>
<evidence type="ECO:0000313" key="2">
    <source>
        <dbReference type="EMBL" id="KAK0517293.1"/>
    </source>
</evidence>
<protein>
    <submittedName>
        <fullName evidence="2">Uncharacterized protein</fullName>
    </submittedName>
</protein>
<feature type="compositionally biased region" description="Low complexity" evidence="1">
    <location>
        <begin position="68"/>
        <end position="80"/>
    </location>
</feature>
<evidence type="ECO:0000256" key="1">
    <source>
        <dbReference type="SAM" id="MobiDB-lite"/>
    </source>
</evidence>
<reference evidence="2" key="1">
    <citation type="submission" date="2023-03" db="EMBL/GenBank/DDBJ databases">
        <title>Complete genome of Cladonia borealis.</title>
        <authorList>
            <person name="Park H."/>
        </authorList>
    </citation>
    <scope>NUCLEOTIDE SEQUENCE</scope>
    <source>
        <strain evidence="2">ANT050790</strain>
    </source>
</reference>
<keyword evidence="3" id="KW-1185">Reference proteome</keyword>